<sequence>MISRLHQFLRAEMLGRLLLPVLRVPRLLQKDSNTECLRFHWLIFKEVMRIMLSERFV</sequence>
<gene>
    <name evidence="1" type="ORF">Goari_025347</name>
</gene>
<evidence type="ECO:0000313" key="1">
    <source>
        <dbReference type="EMBL" id="MBA0683711.1"/>
    </source>
</evidence>
<keyword evidence="2" id="KW-1185">Reference proteome</keyword>
<reference evidence="1 2" key="1">
    <citation type="journal article" date="2019" name="Genome Biol. Evol.">
        <title>Insights into the evolution of the New World diploid cottons (Gossypium, subgenus Houzingenia) based on genome sequencing.</title>
        <authorList>
            <person name="Grover C.E."/>
            <person name="Arick M.A. 2nd"/>
            <person name="Thrash A."/>
            <person name="Conover J.L."/>
            <person name="Sanders W.S."/>
            <person name="Peterson D.G."/>
            <person name="Frelichowski J.E."/>
            <person name="Scheffler J.A."/>
            <person name="Scheffler B.E."/>
            <person name="Wendel J.F."/>
        </authorList>
    </citation>
    <scope>NUCLEOTIDE SEQUENCE [LARGE SCALE GENOMIC DNA]</scope>
    <source>
        <strain evidence="1">185</strain>
        <tissue evidence="1">Leaf</tissue>
    </source>
</reference>
<accession>A0A7J8X8W0</accession>
<proteinExistence type="predicted"/>
<organism evidence="1 2">
    <name type="scientific">Gossypium aridum</name>
    <name type="common">American cotton</name>
    <name type="synonym">Erioxylum aridum</name>
    <dbReference type="NCBI Taxonomy" id="34290"/>
    <lineage>
        <taxon>Eukaryota</taxon>
        <taxon>Viridiplantae</taxon>
        <taxon>Streptophyta</taxon>
        <taxon>Embryophyta</taxon>
        <taxon>Tracheophyta</taxon>
        <taxon>Spermatophyta</taxon>
        <taxon>Magnoliopsida</taxon>
        <taxon>eudicotyledons</taxon>
        <taxon>Gunneridae</taxon>
        <taxon>Pentapetalae</taxon>
        <taxon>rosids</taxon>
        <taxon>malvids</taxon>
        <taxon>Malvales</taxon>
        <taxon>Malvaceae</taxon>
        <taxon>Malvoideae</taxon>
        <taxon>Gossypium</taxon>
    </lineage>
</organism>
<dbReference type="AlphaFoldDB" id="A0A7J8X8W0"/>
<dbReference type="Proteomes" id="UP000593577">
    <property type="component" value="Unassembled WGS sequence"/>
</dbReference>
<protein>
    <submittedName>
        <fullName evidence="1">Uncharacterized protein</fullName>
    </submittedName>
</protein>
<dbReference type="EMBL" id="JABFAA010000006">
    <property type="protein sequence ID" value="MBA0683711.1"/>
    <property type="molecule type" value="Genomic_DNA"/>
</dbReference>
<name>A0A7J8X8W0_GOSAI</name>
<comment type="caution">
    <text evidence="1">The sequence shown here is derived from an EMBL/GenBank/DDBJ whole genome shotgun (WGS) entry which is preliminary data.</text>
</comment>
<evidence type="ECO:0000313" key="2">
    <source>
        <dbReference type="Proteomes" id="UP000593577"/>
    </source>
</evidence>